<sequence>MNPAPQEARMGLRGLTTRKAYSSRPKKKVEGCEENVEAGKIKKLQIGIKKRIQNCNKKSKNGDLLHMHYKMIRLKSGNQDSFPLGGQNWSCSSCSVLVMCSSRFPFLLALGLDDTEEVSFI</sequence>
<keyword evidence="3" id="KW-1185">Reference proteome</keyword>
<reference evidence="2 3" key="1">
    <citation type="submission" date="2022-03" db="EMBL/GenBank/DDBJ databases">
        <title>A chromosomal length assembly of Cordylochernes scorpioides.</title>
        <authorList>
            <person name="Zeh D."/>
            <person name="Zeh J."/>
        </authorList>
    </citation>
    <scope>NUCLEOTIDE SEQUENCE [LARGE SCALE GENOMIC DNA]</scope>
    <source>
        <strain evidence="2">IN4F17</strain>
        <tissue evidence="2">Whole Body</tissue>
    </source>
</reference>
<name>A0ABY6LUJ2_9ARAC</name>
<gene>
    <name evidence="2" type="ORF">LAZ67_X004033</name>
</gene>
<protein>
    <submittedName>
        <fullName evidence="2">FKBP2</fullName>
    </submittedName>
</protein>
<dbReference type="EMBL" id="CP092886">
    <property type="protein sequence ID" value="UYV84925.1"/>
    <property type="molecule type" value="Genomic_DNA"/>
</dbReference>
<accession>A0ABY6LUJ2</accession>
<dbReference type="Proteomes" id="UP001235939">
    <property type="component" value="Chromosome X"/>
</dbReference>
<organism evidence="2 3">
    <name type="scientific">Cordylochernes scorpioides</name>
    <dbReference type="NCBI Taxonomy" id="51811"/>
    <lineage>
        <taxon>Eukaryota</taxon>
        <taxon>Metazoa</taxon>
        <taxon>Ecdysozoa</taxon>
        <taxon>Arthropoda</taxon>
        <taxon>Chelicerata</taxon>
        <taxon>Arachnida</taxon>
        <taxon>Pseudoscorpiones</taxon>
        <taxon>Cheliferoidea</taxon>
        <taxon>Chernetidae</taxon>
        <taxon>Cordylochernes</taxon>
    </lineage>
</organism>
<evidence type="ECO:0000313" key="3">
    <source>
        <dbReference type="Proteomes" id="UP001235939"/>
    </source>
</evidence>
<proteinExistence type="predicted"/>
<evidence type="ECO:0000256" key="1">
    <source>
        <dbReference type="SAM" id="MobiDB-lite"/>
    </source>
</evidence>
<evidence type="ECO:0000313" key="2">
    <source>
        <dbReference type="EMBL" id="UYV84925.1"/>
    </source>
</evidence>
<feature type="region of interest" description="Disordered" evidence="1">
    <location>
        <begin position="1"/>
        <end position="23"/>
    </location>
</feature>